<dbReference type="EMBL" id="AUSU01007583">
    <property type="protein sequence ID" value="EPS60419.1"/>
    <property type="molecule type" value="Genomic_DNA"/>
</dbReference>
<gene>
    <name evidence="1" type="ORF">M569_14384</name>
</gene>
<dbReference type="AlphaFoldDB" id="S8C172"/>
<accession>S8C172</accession>
<feature type="non-terminal residue" evidence="1">
    <location>
        <position position="169"/>
    </location>
</feature>
<protein>
    <submittedName>
        <fullName evidence="1">Uncharacterized protein</fullName>
    </submittedName>
</protein>
<evidence type="ECO:0000313" key="2">
    <source>
        <dbReference type="Proteomes" id="UP000015453"/>
    </source>
</evidence>
<evidence type="ECO:0000313" key="1">
    <source>
        <dbReference type="EMBL" id="EPS60419.1"/>
    </source>
</evidence>
<dbReference type="PANTHER" id="PTHR46445">
    <property type="entry name" value="RNA POLYMERASE II DEGRADATION FACTOR-LIKE PROTEIN (DUF1296)"/>
    <property type="match status" value="1"/>
</dbReference>
<dbReference type="OrthoDB" id="762072at2759"/>
<dbReference type="Proteomes" id="UP000015453">
    <property type="component" value="Unassembled WGS sequence"/>
</dbReference>
<name>S8C172_9LAMI</name>
<proteinExistence type="predicted"/>
<comment type="caution">
    <text evidence="1">The sequence shown here is derived from an EMBL/GenBank/DDBJ whole genome shotgun (WGS) entry which is preliminary data.</text>
</comment>
<sequence length="169" mass="18287">YVVNEAGSESVSSGRILDDGSRDVSLFENNLYKNMNAYQQHQSHGSREVEEVAESVSSVGRNLQQLSVKDDRSLVSEEYVPSVVIPDHLQVHDADCSHLSFGSFGAGMRAPYPSGTVASSAPVNVNVEQEPAGENPDISSVAVHPETRSPQYYVDDHLRNASEGGLFHG</sequence>
<organism evidence="1 2">
    <name type="scientific">Genlisea aurea</name>
    <dbReference type="NCBI Taxonomy" id="192259"/>
    <lineage>
        <taxon>Eukaryota</taxon>
        <taxon>Viridiplantae</taxon>
        <taxon>Streptophyta</taxon>
        <taxon>Embryophyta</taxon>
        <taxon>Tracheophyta</taxon>
        <taxon>Spermatophyta</taxon>
        <taxon>Magnoliopsida</taxon>
        <taxon>eudicotyledons</taxon>
        <taxon>Gunneridae</taxon>
        <taxon>Pentapetalae</taxon>
        <taxon>asterids</taxon>
        <taxon>lamiids</taxon>
        <taxon>Lamiales</taxon>
        <taxon>Lentibulariaceae</taxon>
        <taxon>Genlisea</taxon>
    </lineage>
</organism>
<dbReference type="PANTHER" id="PTHR46445:SF3">
    <property type="entry name" value="RNA POLYMERASE II DEGRADATION FACTOR-LIKE PROTEIN (DUF1296)-RELATED"/>
    <property type="match status" value="1"/>
</dbReference>
<reference evidence="1 2" key="1">
    <citation type="journal article" date="2013" name="BMC Genomics">
        <title>The miniature genome of a carnivorous plant Genlisea aurea contains a low number of genes and short non-coding sequences.</title>
        <authorList>
            <person name="Leushkin E.V."/>
            <person name="Sutormin R.A."/>
            <person name="Nabieva E.R."/>
            <person name="Penin A.A."/>
            <person name="Kondrashov A.S."/>
            <person name="Logacheva M.D."/>
        </authorList>
    </citation>
    <scope>NUCLEOTIDE SEQUENCE [LARGE SCALE GENOMIC DNA]</scope>
</reference>
<feature type="non-terminal residue" evidence="1">
    <location>
        <position position="1"/>
    </location>
</feature>
<keyword evidence="2" id="KW-1185">Reference proteome</keyword>